<proteinExistence type="predicted"/>
<evidence type="ECO:0000256" key="1">
    <source>
        <dbReference type="SAM" id="MobiDB-lite"/>
    </source>
</evidence>
<protein>
    <submittedName>
        <fullName evidence="2">Uncharacterized protein</fullName>
    </submittedName>
</protein>
<feature type="region of interest" description="Disordered" evidence="1">
    <location>
        <begin position="118"/>
        <end position="139"/>
    </location>
</feature>
<accession>A0A7R9CBE6</accession>
<reference evidence="2" key="1">
    <citation type="submission" date="2020-11" db="EMBL/GenBank/DDBJ databases">
        <authorList>
            <person name="Tran Van P."/>
        </authorList>
    </citation>
    <scope>NUCLEOTIDE SEQUENCE</scope>
</reference>
<dbReference type="EMBL" id="OC316525">
    <property type="protein sequence ID" value="CAD7392328.1"/>
    <property type="molecule type" value="Genomic_DNA"/>
</dbReference>
<gene>
    <name evidence="2" type="ORF">TCEB3V08_LOCUS360</name>
</gene>
<dbReference type="AlphaFoldDB" id="A0A7R9CBE6"/>
<organism evidence="2">
    <name type="scientific">Timema cristinae</name>
    <name type="common">Walking stick</name>
    <dbReference type="NCBI Taxonomy" id="61476"/>
    <lineage>
        <taxon>Eukaryota</taxon>
        <taxon>Metazoa</taxon>
        <taxon>Ecdysozoa</taxon>
        <taxon>Arthropoda</taxon>
        <taxon>Hexapoda</taxon>
        <taxon>Insecta</taxon>
        <taxon>Pterygota</taxon>
        <taxon>Neoptera</taxon>
        <taxon>Polyneoptera</taxon>
        <taxon>Phasmatodea</taxon>
        <taxon>Timematodea</taxon>
        <taxon>Timematoidea</taxon>
        <taxon>Timematidae</taxon>
        <taxon>Timema</taxon>
    </lineage>
</organism>
<evidence type="ECO:0000313" key="2">
    <source>
        <dbReference type="EMBL" id="CAD7392328.1"/>
    </source>
</evidence>
<sequence>MLGRTDTISKPADEFSGMQLLSELYEQRAAFAVVERRVETIVNSLSTLDRDSSPDLPVIGSLVYCDSDGLTMCPPNQVTLNTASYYPFGLYALSTNYANGLGIGKVELEEVNPHLRGGRVENHLGKTTPSSPDRDSNLNLPVLSSLALHDKRVSQLRHRGRQTKGPTTEEHFEEVKRVLPLVPSYDLSLTKGSHERFGHKNFENTALNWHSLPSHLKHCIVSHGLCPLFPKEGMPLLSRKPEVRQCKEGGRKKEVVLQEEFNGATLS</sequence>
<name>A0A7R9CBE6_TIMCR</name>